<dbReference type="Proteomes" id="UP001057402">
    <property type="component" value="Chromosome 5"/>
</dbReference>
<proteinExistence type="predicted"/>
<evidence type="ECO:0000313" key="2">
    <source>
        <dbReference type="Proteomes" id="UP001057402"/>
    </source>
</evidence>
<gene>
    <name evidence="1" type="ORF">MLD38_018468</name>
</gene>
<name>A0ACB9QUF4_9MYRT</name>
<sequence length="461" mass="48387">MNAYALRGGGGGRAAPAPAPSVTNVAAAASALDTINAAAAASMIASRAATAAAPPHPQKKRWRGLWKLSWCFGFRRHQKRIGHAILSPEAAESVADAPATLNFLPPPPISLPFVAPPSSPASFIPSEPPSAAQSPTGLLSFTSMSANIYSPPGPHSMFAIGPYAHETQLVSPPVFSTFTTQPSTAPVTPPSESMNMTTPASPEVPFAQFIDPNLRSPETGRRFPLYQYEFQPYQLSPGSPVGHRISPSSGISGSGTSSPFPGSEIAASLSLLKLQADRTSSIFDIDASRARLWGSTYNSGTLTPDSMRPSPRSSIFNPLDSSTDGAVALLELPTEDSREGGSNPPALAEQGLAPSPNSASVNCGDQHSDTNGNNGCTEEASSPACSEAEKIPSEAVEKRRHQRRRSITLGSSRDFTFEEGNGKEGHRPPGIASGWSGETFVEEEHLSTINWSFPVIQSGTS</sequence>
<organism evidence="1 2">
    <name type="scientific">Melastoma candidum</name>
    <dbReference type="NCBI Taxonomy" id="119954"/>
    <lineage>
        <taxon>Eukaryota</taxon>
        <taxon>Viridiplantae</taxon>
        <taxon>Streptophyta</taxon>
        <taxon>Embryophyta</taxon>
        <taxon>Tracheophyta</taxon>
        <taxon>Spermatophyta</taxon>
        <taxon>Magnoliopsida</taxon>
        <taxon>eudicotyledons</taxon>
        <taxon>Gunneridae</taxon>
        <taxon>Pentapetalae</taxon>
        <taxon>rosids</taxon>
        <taxon>malvids</taxon>
        <taxon>Myrtales</taxon>
        <taxon>Melastomataceae</taxon>
        <taxon>Melastomatoideae</taxon>
        <taxon>Melastomateae</taxon>
        <taxon>Melastoma</taxon>
    </lineage>
</organism>
<protein>
    <submittedName>
        <fullName evidence="1">Uncharacterized protein</fullName>
    </submittedName>
</protein>
<accession>A0ACB9QUF4</accession>
<dbReference type="EMBL" id="CM042884">
    <property type="protein sequence ID" value="KAI4370085.1"/>
    <property type="molecule type" value="Genomic_DNA"/>
</dbReference>
<keyword evidence="2" id="KW-1185">Reference proteome</keyword>
<evidence type="ECO:0000313" key="1">
    <source>
        <dbReference type="EMBL" id="KAI4370085.1"/>
    </source>
</evidence>
<reference evidence="2" key="1">
    <citation type="journal article" date="2023" name="Front. Plant Sci.">
        <title>Chromosomal-level genome assembly of Melastoma candidum provides insights into trichome evolution.</title>
        <authorList>
            <person name="Zhong Y."/>
            <person name="Wu W."/>
            <person name="Sun C."/>
            <person name="Zou P."/>
            <person name="Liu Y."/>
            <person name="Dai S."/>
            <person name="Zhou R."/>
        </authorList>
    </citation>
    <scope>NUCLEOTIDE SEQUENCE [LARGE SCALE GENOMIC DNA]</scope>
</reference>
<comment type="caution">
    <text evidence="1">The sequence shown here is derived from an EMBL/GenBank/DDBJ whole genome shotgun (WGS) entry which is preliminary data.</text>
</comment>